<dbReference type="GO" id="GO:0005886">
    <property type="term" value="C:plasma membrane"/>
    <property type="evidence" value="ECO:0007669"/>
    <property type="project" value="UniProtKB-SubCell"/>
</dbReference>
<evidence type="ECO:0000256" key="4">
    <source>
        <dbReference type="ARBA" id="ARBA00016461"/>
    </source>
</evidence>
<dbReference type="RefSeq" id="WP_090753446.1">
    <property type="nucleotide sequence ID" value="NZ_FNGE01000003.1"/>
</dbReference>
<comment type="subcellular location">
    <subcellularLocation>
        <location evidence="2 12">Cell inner membrane</location>
        <topology evidence="2 12">Single-pass membrane protein</topology>
    </subcellularLocation>
</comment>
<protein>
    <recommendedName>
        <fullName evidence="4 12">Heme exporter protein D</fullName>
    </recommendedName>
</protein>
<dbReference type="GO" id="GO:0015886">
    <property type="term" value="P:heme transport"/>
    <property type="evidence" value="ECO:0007669"/>
    <property type="project" value="InterPro"/>
</dbReference>
<name>A0A1G9EZ14_9RHOB</name>
<comment type="similarity">
    <text evidence="3 12">Belongs to the CcmD/CycX/HelD family.</text>
</comment>
<evidence type="ECO:0000256" key="2">
    <source>
        <dbReference type="ARBA" id="ARBA00004377"/>
    </source>
</evidence>
<evidence type="ECO:0000256" key="10">
    <source>
        <dbReference type="ARBA" id="ARBA00022989"/>
    </source>
</evidence>
<keyword evidence="8 12" id="KW-0812">Transmembrane</keyword>
<dbReference type="GO" id="GO:0017004">
    <property type="term" value="P:cytochrome complex assembly"/>
    <property type="evidence" value="ECO:0007669"/>
    <property type="project" value="UniProtKB-KW"/>
</dbReference>
<dbReference type="Pfam" id="PF04995">
    <property type="entry name" value="CcmD"/>
    <property type="match status" value="1"/>
</dbReference>
<dbReference type="AlphaFoldDB" id="A0A1G9EZ14"/>
<keyword evidence="14" id="KW-1185">Reference proteome</keyword>
<evidence type="ECO:0000313" key="13">
    <source>
        <dbReference type="EMBL" id="SDK81298.1"/>
    </source>
</evidence>
<evidence type="ECO:0000256" key="1">
    <source>
        <dbReference type="ARBA" id="ARBA00002442"/>
    </source>
</evidence>
<dbReference type="InterPro" id="IPR007078">
    <property type="entry name" value="Haem_export_protD_CcmD"/>
</dbReference>
<evidence type="ECO:0000256" key="11">
    <source>
        <dbReference type="ARBA" id="ARBA00023136"/>
    </source>
</evidence>
<keyword evidence="6 12" id="KW-1003">Cell membrane</keyword>
<evidence type="ECO:0000313" key="14">
    <source>
        <dbReference type="Proteomes" id="UP000199555"/>
    </source>
</evidence>
<keyword evidence="7 12" id="KW-0997">Cell inner membrane</keyword>
<keyword evidence="5 12" id="KW-0813">Transport</keyword>
<keyword evidence="9 12" id="KW-0201">Cytochrome c-type biogenesis</keyword>
<accession>A0A1G9EZ14</accession>
<proteinExistence type="inferred from homology"/>
<dbReference type="EMBL" id="FNGE01000003">
    <property type="protein sequence ID" value="SDK81298.1"/>
    <property type="molecule type" value="Genomic_DNA"/>
</dbReference>
<evidence type="ECO:0000256" key="3">
    <source>
        <dbReference type="ARBA" id="ARBA00008741"/>
    </source>
</evidence>
<evidence type="ECO:0000256" key="12">
    <source>
        <dbReference type="RuleBase" id="RU363101"/>
    </source>
</evidence>
<keyword evidence="10 12" id="KW-1133">Transmembrane helix</keyword>
<keyword evidence="11 12" id="KW-0472">Membrane</keyword>
<evidence type="ECO:0000256" key="9">
    <source>
        <dbReference type="ARBA" id="ARBA00022748"/>
    </source>
</evidence>
<evidence type="ECO:0000256" key="6">
    <source>
        <dbReference type="ARBA" id="ARBA00022475"/>
    </source>
</evidence>
<sequence length="48" mass="5111">MIAELGRHAAPVLAAWTISGVLIVGLIAQTMVAASRARRALEKVERRG</sequence>
<evidence type="ECO:0000256" key="8">
    <source>
        <dbReference type="ARBA" id="ARBA00022692"/>
    </source>
</evidence>
<feature type="transmembrane region" description="Helical" evidence="12">
    <location>
        <begin position="12"/>
        <end position="34"/>
    </location>
</feature>
<dbReference type="Proteomes" id="UP000199555">
    <property type="component" value="Unassembled WGS sequence"/>
</dbReference>
<evidence type="ECO:0000256" key="5">
    <source>
        <dbReference type="ARBA" id="ARBA00022448"/>
    </source>
</evidence>
<organism evidence="13 14">
    <name type="scientific">Paracoccus chinensis</name>
    <dbReference type="NCBI Taxonomy" id="525640"/>
    <lineage>
        <taxon>Bacteria</taxon>
        <taxon>Pseudomonadati</taxon>
        <taxon>Pseudomonadota</taxon>
        <taxon>Alphaproteobacteria</taxon>
        <taxon>Rhodobacterales</taxon>
        <taxon>Paracoccaceae</taxon>
        <taxon>Paracoccus</taxon>
    </lineage>
</organism>
<evidence type="ECO:0000256" key="7">
    <source>
        <dbReference type="ARBA" id="ARBA00022519"/>
    </source>
</evidence>
<dbReference type="NCBIfam" id="TIGR03141">
    <property type="entry name" value="cytochro_ccmD"/>
    <property type="match status" value="1"/>
</dbReference>
<comment type="function">
    <text evidence="1 12">Required for the export of heme to the periplasm for the biogenesis of c-type cytochromes.</text>
</comment>
<reference evidence="14" key="1">
    <citation type="submission" date="2016-10" db="EMBL/GenBank/DDBJ databases">
        <authorList>
            <person name="Varghese N."/>
            <person name="Submissions S."/>
        </authorList>
    </citation>
    <scope>NUCLEOTIDE SEQUENCE [LARGE SCALE GENOMIC DNA]</scope>
    <source>
        <strain evidence="14">CGMCC 1.7655</strain>
    </source>
</reference>
<gene>
    <name evidence="13" type="ORF">SAMN04487971_103179</name>
</gene>